<protein>
    <submittedName>
        <fullName evidence="2">Uncharacterized protein</fullName>
    </submittedName>
</protein>
<evidence type="ECO:0000313" key="2">
    <source>
        <dbReference type="EMBL" id="CAK0792909.1"/>
    </source>
</evidence>
<accession>A0ABN9PK02</accession>
<name>A0ABN9PK02_9DINO</name>
<organism evidence="2 3">
    <name type="scientific">Prorocentrum cordatum</name>
    <dbReference type="NCBI Taxonomy" id="2364126"/>
    <lineage>
        <taxon>Eukaryota</taxon>
        <taxon>Sar</taxon>
        <taxon>Alveolata</taxon>
        <taxon>Dinophyceae</taxon>
        <taxon>Prorocentrales</taxon>
        <taxon>Prorocentraceae</taxon>
        <taxon>Prorocentrum</taxon>
    </lineage>
</organism>
<gene>
    <name evidence="2" type="ORF">PCOR1329_LOCUS3355</name>
</gene>
<reference evidence="2" key="1">
    <citation type="submission" date="2023-10" db="EMBL/GenBank/DDBJ databases">
        <authorList>
            <person name="Chen Y."/>
            <person name="Shah S."/>
            <person name="Dougan E. K."/>
            <person name="Thang M."/>
            <person name="Chan C."/>
        </authorList>
    </citation>
    <scope>NUCLEOTIDE SEQUENCE [LARGE SCALE GENOMIC DNA]</scope>
</reference>
<evidence type="ECO:0000256" key="1">
    <source>
        <dbReference type="SAM" id="MobiDB-lite"/>
    </source>
</evidence>
<dbReference type="EMBL" id="CAUYUJ010000863">
    <property type="protein sequence ID" value="CAK0792909.1"/>
    <property type="molecule type" value="Genomic_DNA"/>
</dbReference>
<sequence length="55" mass="6209">VRRPCVAGRVDIALSRARQQQAPDSRWRSPAGARHRRGYCQRVQGLRLPAGRSEV</sequence>
<proteinExistence type="predicted"/>
<feature type="non-terminal residue" evidence="2">
    <location>
        <position position="1"/>
    </location>
</feature>
<dbReference type="Proteomes" id="UP001189429">
    <property type="component" value="Unassembled WGS sequence"/>
</dbReference>
<keyword evidence="3" id="KW-1185">Reference proteome</keyword>
<feature type="region of interest" description="Disordered" evidence="1">
    <location>
        <begin position="16"/>
        <end position="36"/>
    </location>
</feature>
<evidence type="ECO:0000313" key="3">
    <source>
        <dbReference type="Proteomes" id="UP001189429"/>
    </source>
</evidence>
<comment type="caution">
    <text evidence="2">The sequence shown here is derived from an EMBL/GenBank/DDBJ whole genome shotgun (WGS) entry which is preliminary data.</text>
</comment>